<sequence>MYFYFFNKYNLKILEKKLLIIFKYNISFKILHELLYLGYEYSFLYNYSLNIKDFSNFIYLLILYKNKINNIYNNKYYEIKNNYINIFLNNYYYLKVINKIQSILNNNLYNKINPIYSNLFLFFNNKIKIKYSQLQQLIGYKGYISNIKGMIYEKPVINNYINELNIYEYILSCYGSKKGIIDTALKTADSGYLTKRLINITSNFIIKELNCRSPFILKYILNMDIYGNIILPLNILRFKILQNNILNLNNGTFIYTKNTYITKYILNKLLNLYNRKNIYLNIRSVYLCNIYNNICNTCLNYKQLYKYNLGQHIGVISSEAISEPSTQMVLRTFHASSILKDKFNFNKYLLYKIYLYKLNINKIFKLIINFKKYINIKFNLIFLMNKILYNYNNILFKYKYILQNQYIKCNFIYNSISKNFKYNLNNIIIKYLNNVIKYYNYSNIQLLIKNIHNKWVLYNIYTYYLYYYHIKLYNLYNKGIILNNNNKYNVIYFLINFFNLFSNYYYKIYNNNYNFINSNYYLMNFILKNFNNIQILNKLFYINNIFIYYKYENKLFIYLNGISNIIIKKKYLNFYKYTYNKLFFIKKYNNFLYLYEIFKYNWYKYLLLNNKYNLYIIYNNYIKYLYKYNININLYFIKNLFYNNNNFIHNHIIYKNNYYIYNNNINLYQYNKNILINNNLLYNKLFYNYINNNIYNLYLNDITIGLQSINIIFENKNIKDNISFISNNIYVIFYIKYYNYLNNIIYIYNICNKYNINHYKYKLNFYSYIFEDISSILYSGYSLHTEFYSINKNLKYYFRFLLKSINIYQATKSSYIYVYNILIESILKQYSYQNIYLPSIYFELIIKKMLSCIKIISNNFKIFKYNDIISLQLINIINYSLNLNKYYIYKYEPIILGITKSILANSGFLTNISFQNTFKIISLNILNNKIDWLIDIKSKIILTDLLPVGNGWYRYLVN</sequence>
<keyword evidence="5" id="KW-0548">Nucleotidyltransferase</keyword>
<comment type="function">
    <text evidence="1">DNA-dependent RNA polymerase catalyzes the transcription of DNA into RNA using the four ribonucleoside triphosphates as substrates.</text>
</comment>
<reference evidence="10" key="2">
    <citation type="submission" date="2014-05" db="EMBL/GenBank/DDBJ databases">
        <title>The genome sequences of chimpanzee malaria parasites reveal the path to human adaptation.</title>
        <authorList>
            <person name="Otto T.D."/>
            <person name="Rayner J.C."/>
            <person name="Boehme U."/>
            <person name="Pain A."/>
            <person name="Spottiswoode N."/>
            <person name="Sanders M."/>
            <person name="Quail M."/>
            <person name="Ollomo B."/>
            <person name="Renaud F."/>
            <person name="Thomas A.W."/>
            <person name="Prugnolle F."/>
            <person name="Conway D.J."/>
            <person name="Newbold C."/>
            <person name="Berriman M."/>
        </authorList>
    </citation>
    <scope>NUCLEOTIDE SEQUENCE [LARGE SCALE GENOMIC DNA]</scope>
    <source>
        <strain evidence="10">CDC</strain>
    </source>
</reference>
<evidence type="ECO:0000256" key="7">
    <source>
        <dbReference type="ARBA" id="ARBA00023163"/>
    </source>
</evidence>
<evidence type="ECO:0000256" key="1">
    <source>
        <dbReference type="ARBA" id="ARBA00004026"/>
    </source>
</evidence>
<dbReference type="GO" id="GO:0003677">
    <property type="term" value="F:DNA binding"/>
    <property type="evidence" value="ECO:0007669"/>
    <property type="project" value="InterPro"/>
</dbReference>
<keyword evidence="7" id="KW-0804">Transcription</keyword>
<dbReference type="VEuPathDB" id="PlasmoDB:PRCDC_API04300"/>
<evidence type="ECO:0000256" key="5">
    <source>
        <dbReference type="ARBA" id="ARBA00022695"/>
    </source>
</evidence>
<organism evidence="10 11">
    <name type="scientific">Plasmodium reichenowi</name>
    <dbReference type="NCBI Taxonomy" id="5854"/>
    <lineage>
        <taxon>Eukaryota</taxon>
        <taxon>Sar</taxon>
        <taxon>Alveolata</taxon>
        <taxon>Apicomplexa</taxon>
        <taxon>Aconoidasida</taxon>
        <taxon>Haemosporida</taxon>
        <taxon>Plasmodiidae</taxon>
        <taxon>Plasmodium</taxon>
        <taxon>Plasmodium (Laverania)</taxon>
    </lineage>
</organism>
<keyword evidence="3" id="KW-0240">DNA-directed RNA polymerase</keyword>
<dbReference type="Proteomes" id="UP000027581">
    <property type="component" value="Unassembled WGS sequence"/>
</dbReference>
<dbReference type="Gene3D" id="1.10.1790.20">
    <property type="match status" value="1"/>
</dbReference>
<evidence type="ECO:0000256" key="2">
    <source>
        <dbReference type="ARBA" id="ARBA00012418"/>
    </source>
</evidence>
<dbReference type="PANTHER" id="PTHR19376">
    <property type="entry name" value="DNA-DIRECTED RNA POLYMERASE"/>
    <property type="match status" value="1"/>
</dbReference>
<dbReference type="InterPro" id="IPR045867">
    <property type="entry name" value="DNA-dir_RpoC_beta_prime"/>
</dbReference>
<feature type="domain" description="RNA polymerase Rpb1" evidence="9">
    <location>
        <begin position="164"/>
        <end position="740"/>
    </location>
</feature>
<dbReference type="Gene3D" id="1.10.132.30">
    <property type="match status" value="1"/>
</dbReference>
<reference evidence="10" key="1">
    <citation type="submission" date="2014-01" db="EMBL/GenBank/DDBJ databases">
        <authorList>
            <person name="Aslett M."/>
        </authorList>
    </citation>
    <scope>NUCLEOTIDE SEQUENCE</scope>
    <source>
        <strain evidence="10">CDC</strain>
    </source>
</reference>
<dbReference type="InterPro" id="IPR038120">
    <property type="entry name" value="Rpb1_funnel_sf"/>
</dbReference>
<keyword evidence="6" id="KW-0479">Metal-binding</keyword>
<accession>A0A060S6J3</accession>
<dbReference type="AlphaFoldDB" id="A0A060S6J3"/>
<dbReference type="SUPFAM" id="SSF64484">
    <property type="entry name" value="beta and beta-prime subunits of DNA dependent RNA-polymerase"/>
    <property type="match status" value="2"/>
</dbReference>
<evidence type="ECO:0000259" key="9">
    <source>
        <dbReference type="Pfam" id="PF04998"/>
    </source>
</evidence>
<dbReference type="PANTHER" id="PTHR19376:SF54">
    <property type="entry name" value="DNA-DIRECTED RNA POLYMERASE SUBUNIT BETA"/>
    <property type="match status" value="1"/>
</dbReference>
<dbReference type="GO" id="GO:0006351">
    <property type="term" value="P:DNA-templated transcription"/>
    <property type="evidence" value="ECO:0007669"/>
    <property type="project" value="InterPro"/>
</dbReference>
<dbReference type="GO" id="GO:0003899">
    <property type="term" value="F:DNA-directed RNA polymerase activity"/>
    <property type="evidence" value="ECO:0007669"/>
    <property type="project" value="UniProtKB-EC"/>
</dbReference>
<dbReference type="GO" id="GO:0046872">
    <property type="term" value="F:metal ion binding"/>
    <property type="evidence" value="ECO:0007669"/>
    <property type="project" value="UniProtKB-KW"/>
</dbReference>
<gene>
    <name evidence="10" type="primary">rpoD</name>
    <name evidence="10" type="ORF">PRCDC_API04300</name>
</gene>
<dbReference type="PhylomeDB" id="A0A060S6J3"/>
<keyword evidence="4" id="KW-0808">Transferase</keyword>
<dbReference type="EMBL" id="HG810776">
    <property type="protein sequence ID" value="CDO67276.1"/>
    <property type="molecule type" value="Genomic_DNA"/>
</dbReference>
<dbReference type="GO" id="GO:0000428">
    <property type="term" value="C:DNA-directed RNA polymerase complex"/>
    <property type="evidence" value="ECO:0007669"/>
    <property type="project" value="UniProtKB-KW"/>
</dbReference>
<evidence type="ECO:0000256" key="6">
    <source>
        <dbReference type="ARBA" id="ARBA00022723"/>
    </source>
</evidence>
<dbReference type="EC" id="2.7.7.6" evidence="2"/>
<name>A0A060S6J3_PLARE</name>
<protein>
    <recommendedName>
        <fullName evidence="2">DNA-directed RNA polymerase</fullName>
        <ecNumber evidence="2">2.7.7.6</ecNumber>
    </recommendedName>
</protein>
<proteinExistence type="predicted"/>
<comment type="catalytic activity">
    <reaction evidence="8">
        <text>RNA(n) + a ribonucleoside 5'-triphosphate = RNA(n+1) + diphosphate</text>
        <dbReference type="Rhea" id="RHEA:21248"/>
        <dbReference type="Rhea" id="RHEA-COMP:14527"/>
        <dbReference type="Rhea" id="RHEA-COMP:17342"/>
        <dbReference type="ChEBI" id="CHEBI:33019"/>
        <dbReference type="ChEBI" id="CHEBI:61557"/>
        <dbReference type="ChEBI" id="CHEBI:140395"/>
        <dbReference type="EC" id="2.7.7.6"/>
    </reaction>
</comment>
<evidence type="ECO:0000256" key="3">
    <source>
        <dbReference type="ARBA" id="ARBA00022478"/>
    </source>
</evidence>
<evidence type="ECO:0000256" key="4">
    <source>
        <dbReference type="ARBA" id="ARBA00022679"/>
    </source>
</evidence>
<evidence type="ECO:0000313" key="10">
    <source>
        <dbReference type="EMBL" id="CDO67276.1"/>
    </source>
</evidence>
<dbReference type="CDD" id="cd02655">
    <property type="entry name" value="RNAP_beta'_C"/>
    <property type="match status" value="1"/>
</dbReference>
<evidence type="ECO:0000313" key="11">
    <source>
        <dbReference type="Proteomes" id="UP000027581"/>
    </source>
</evidence>
<keyword evidence="11" id="KW-1185">Reference proteome</keyword>
<evidence type="ECO:0000256" key="8">
    <source>
        <dbReference type="ARBA" id="ARBA00048552"/>
    </source>
</evidence>
<dbReference type="Gene3D" id="1.10.150.390">
    <property type="match status" value="1"/>
</dbReference>
<dbReference type="Pfam" id="PF04998">
    <property type="entry name" value="RNA_pol_Rpb1_5"/>
    <property type="match status" value="1"/>
</dbReference>
<dbReference type="InterPro" id="IPR007081">
    <property type="entry name" value="RNA_pol_Rpb1_5"/>
</dbReference>